<keyword evidence="3" id="KW-1185">Reference proteome</keyword>
<dbReference type="InterPro" id="IPR010981">
    <property type="entry name" value="SinR/SinI_dimer_dom"/>
</dbReference>
<protein>
    <submittedName>
        <fullName evidence="2">Anti-repressor SinI family protein</fullName>
    </submittedName>
</protein>
<dbReference type="Pfam" id="PF08671">
    <property type="entry name" value="SinI"/>
    <property type="match status" value="1"/>
</dbReference>
<name>A0ABU5PMK5_9BACL</name>
<evidence type="ECO:0000313" key="3">
    <source>
        <dbReference type="Proteomes" id="UP001292216"/>
    </source>
</evidence>
<dbReference type="SUPFAM" id="SSF47406">
    <property type="entry name" value="SinR repressor dimerisation domain-like"/>
    <property type="match status" value="1"/>
</dbReference>
<accession>A0ABU5PMK5</accession>
<gene>
    <name evidence="2" type="ORF">U9M73_13080</name>
</gene>
<sequence>MKKSAQVISYDRFPGNVDPEWVILLAMAKEEGVSIDEVRRFLAGDRPYLKEWHLHNK</sequence>
<evidence type="ECO:0000259" key="1">
    <source>
        <dbReference type="PROSITE" id="PS51500"/>
    </source>
</evidence>
<proteinExistence type="predicted"/>
<dbReference type="RefSeq" id="WP_260070536.1">
    <property type="nucleotide sequence ID" value="NZ_CBCSKM010000008.1"/>
</dbReference>
<dbReference type="InterPro" id="IPR036281">
    <property type="entry name" value="SinR/SinI_dimer_dom_sf"/>
</dbReference>
<comment type="caution">
    <text evidence="2">The sequence shown here is derived from an EMBL/GenBank/DDBJ whole genome shotgun (WGS) entry which is preliminary data.</text>
</comment>
<organism evidence="2 3">
    <name type="scientific">Paenibacillus phoenicis</name>
    <dbReference type="NCBI Taxonomy" id="554117"/>
    <lineage>
        <taxon>Bacteria</taxon>
        <taxon>Bacillati</taxon>
        <taxon>Bacillota</taxon>
        <taxon>Bacilli</taxon>
        <taxon>Bacillales</taxon>
        <taxon>Paenibacillaceae</taxon>
        <taxon>Paenibacillus</taxon>
    </lineage>
</organism>
<reference evidence="2 3" key="1">
    <citation type="submission" date="2023-12" db="EMBL/GenBank/DDBJ databases">
        <title>Whole genome sequencing of Paenibacillus phoenicis isolated from the Phoenix Mars Lander spacecraft assembly facility.</title>
        <authorList>
            <person name="Garcia A."/>
            <person name="Venkateswaran K."/>
        </authorList>
    </citation>
    <scope>NUCLEOTIDE SEQUENCE [LARGE SCALE GENOMIC DNA]</scope>
    <source>
        <strain evidence="2 3">3PO2SA</strain>
    </source>
</reference>
<dbReference type="PROSITE" id="PS51500">
    <property type="entry name" value="SIN"/>
    <property type="match status" value="1"/>
</dbReference>
<dbReference type="EMBL" id="JAYERP010000001">
    <property type="protein sequence ID" value="MEA3570919.1"/>
    <property type="molecule type" value="Genomic_DNA"/>
</dbReference>
<dbReference type="Proteomes" id="UP001292216">
    <property type="component" value="Unassembled WGS sequence"/>
</dbReference>
<evidence type="ECO:0000313" key="2">
    <source>
        <dbReference type="EMBL" id="MEA3570919.1"/>
    </source>
</evidence>
<feature type="domain" description="Sin" evidence="1">
    <location>
        <begin position="8"/>
        <end position="46"/>
    </location>
</feature>